<evidence type="ECO:0000313" key="3">
    <source>
        <dbReference type="EMBL" id="GAA0936824.1"/>
    </source>
</evidence>
<sequence>MTARHAAAAAVFVAAVLAGCSAQPAPPPPAPPAVPAPTTAPAPTGFTPETCAAAVEFQNAANAIVELDATKVGTEGVKAALQDLATAGKELGDAASAQFGPQVAEVEQALTSLETTIAQIGDEASLSAKLGALAGSVAQVEAAAKPIIDSVRAGCPDVPQPATPEPA</sequence>
<protein>
    <recommendedName>
        <fullName evidence="5">Small secreted protein</fullName>
    </recommendedName>
</protein>
<organism evidence="3 4">
    <name type="scientific">Pseudonocardia zijingensis</name>
    <dbReference type="NCBI Taxonomy" id="153376"/>
    <lineage>
        <taxon>Bacteria</taxon>
        <taxon>Bacillati</taxon>
        <taxon>Actinomycetota</taxon>
        <taxon>Actinomycetes</taxon>
        <taxon>Pseudonocardiales</taxon>
        <taxon>Pseudonocardiaceae</taxon>
        <taxon>Pseudonocardia</taxon>
    </lineage>
</organism>
<accession>A0ABN1Q390</accession>
<evidence type="ECO:0000256" key="2">
    <source>
        <dbReference type="SAM" id="SignalP"/>
    </source>
</evidence>
<keyword evidence="4" id="KW-1185">Reference proteome</keyword>
<comment type="caution">
    <text evidence="3">The sequence shown here is derived from an EMBL/GenBank/DDBJ whole genome shotgun (WGS) entry which is preliminary data.</text>
</comment>
<evidence type="ECO:0000313" key="4">
    <source>
        <dbReference type="Proteomes" id="UP001499967"/>
    </source>
</evidence>
<keyword evidence="2" id="KW-0732">Signal</keyword>
<name>A0ABN1Q390_9PSEU</name>
<gene>
    <name evidence="3" type="ORF">GCM10009559_29550</name>
</gene>
<feature type="signal peptide" evidence="2">
    <location>
        <begin position="1"/>
        <end position="24"/>
    </location>
</feature>
<reference evidence="3 4" key="1">
    <citation type="journal article" date="2019" name="Int. J. Syst. Evol. Microbiol.">
        <title>The Global Catalogue of Microorganisms (GCM) 10K type strain sequencing project: providing services to taxonomists for standard genome sequencing and annotation.</title>
        <authorList>
            <consortium name="The Broad Institute Genomics Platform"/>
            <consortium name="The Broad Institute Genome Sequencing Center for Infectious Disease"/>
            <person name="Wu L."/>
            <person name="Ma J."/>
        </authorList>
    </citation>
    <scope>NUCLEOTIDE SEQUENCE [LARGE SCALE GENOMIC DNA]</scope>
    <source>
        <strain evidence="3 4">JCM 11117</strain>
    </source>
</reference>
<evidence type="ECO:0008006" key="5">
    <source>
        <dbReference type="Google" id="ProtNLM"/>
    </source>
</evidence>
<dbReference type="EMBL" id="BAAAHP010000078">
    <property type="protein sequence ID" value="GAA0936824.1"/>
    <property type="molecule type" value="Genomic_DNA"/>
</dbReference>
<dbReference type="PROSITE" id="PS51257">
    <property type="entry name" value="PROKAR_LIPOPROTEIN"/>
    <property type="match status" value="1"/>
</dbReference>
<feature type="region of interest" description="Disordered" evidence="1">
    <location>
        <begin position="22"/>
        <end position="47"/>
    </location>
</feature>
<dbReference type="RefSeq" id="WP_343941939.1">
    <property type="nucleotide sequence ID" value="NZ_BAAAHP010000078.1"/>
</dbReference>
<proteinExistence type="predicted"/>
<feature type="chain" id="PRO_5046177789" description="Small secreted protein" evidence="2">
    <location>
        <begin position="25"/>
        <end position="167"/>
    </location>
</feature>
<feature type="compositionally biased region" description="Pro residues" evidence="1">
    <location>
        <begin position="24"/>
        <end position="40"/>
    </location>
</feature>
<evidence type="ECO:0000256" key="1">
    <source>
        <dbReference type="SAM" id="MobiDB-lite"/>
    </source>
</evidence>
<dbReference type="Proteomes" id="UP001499967">
    <property type="component" value="Unassembled WGS sequence"/>
</dbReference>